<evidence type="ECO:0000313" key="2">
    <source>
        <dbReference type="Proteomes" id="UP001501343"/>
    </source>
</evidence>
<dbReference type="RefSeq" id="WP_248145652.1">
    <property type="nucleotide sequence ID" value="NZ_BAAAOF010000002.1"/>
</dbReference>
<reference evidence="2" key="1">
    <citation type="journal article" date="2019" name="Int. J. Syst. Evol. Microbiol.">
        <title>The Global Catalogue of Microorganisms (GCM) 10K type strain sequencing project: providing services to taxonomists for standard genome sequencing and annotation.</title>
        <authorList>
            <consortium name="The Broad Institute Genomics Platform"/>
            <consortium name="The Broad Institute Genome Sequencing Center for Infectious Disease"/>
            <person name="Wu L."/>
            <person name="Ma J."/>
        </authorList>
    </citation>
    <scope>NUCLEOTIDE SEQUENCE [LARGE SCALE GENOMIC DNA]</scope>
    <source>
        <strain evidence="2">JCM 14900</strain>
    </source>
</reference>
<gene>
    <name evidence="1" type="ORF">GCM10009775_07860</name>
</gene>
<dbReference type="InterPro" id="IPR010371">
    <property type="entry name" value="YBR137W-like"/>
</dbReference>
<evidence type="ECO:0000313" key="1">
    <source>
        <dbReference type="EMBL" id="GAA1917790.1"/>
    </source>
</evidence>
<dbReference type="Pfam" id="PF03928">
    <property type="entry name" value="HbpS-like"/>
    <property type="match status" value="1"/>
</dbReference>
<dbReference type="SUPFAM" id="SSF143744">
    <property type="entry name" value="GlcG-like"/>
    <property type="match status" value="1"/>
</dbReference>
<dbReference type="EMBL" id="BAAAOF010000002">
    <property type="protein sequence ID" value="GAA1917790.1"/>
    <property type="molecule type" value="Genomic_DNA"/>
</dbReference>
<dbReference type="Gene3D" id="3.30.450.150">
    <property type="entry name" value="Haem-degrading domain"/>
    <property type="match status" value="1"/>
</dbReference>
<sequence length="182" mass="19774">MTSMAPLTDEARDRMFAAIAEHEAEERSATLVSFTQRDAWELGARVVRKCLEESHPVTIDIRCRSQILFHAALPGARPDQDFWIAKKAALAERMAESSALVTLRMRARGLDPVAMGWLPTDRYALAGGAFPLRVVSAGLVAVLSASGLSSDEDHRLVADAVSQLAVEQSDRDVRGSTERASA</sequence>
<keyword evidence="2" id="KW-1185">Reference proteome</keyword>
<dbReference type="PANTHER" id="PTHR28255">
    <property type="match status" value="1"/>
</dbReference>
<organism evidence="1 2">
    <name type="scientific">Microbacterium aoyamense</name>
    <dbReference type="NCBI Taxonomy" id="344166"/>
    <lineage>
        <taxon>Bacteria</taxon>
        <taxon>Bacillati</taxon>
        <taxon>Actinomycetota</taxon>
        <taxon>Actinomycetes</taxon>
        <taxon>Micrococcales</taxon>
        <taxon>Microbacteriaceae</taxon>
        <taxon>Microbacterium</taxon>
    </lineage>
</organism>
<dbReference type="InterPro" id="IPR005624">
    <property type="entry name" value="PduO/GlcC-like"/>
</dbReference>
<comment type="caution">
    <text evidence="1">The sequence shown here is derived from an EMBL/GenBank/DDBJ whole genome shotgun (WGS) entry which is preliminary data.</text>
</comment>
<name>A0ABP5AMA8_9MICO</name>
<protein>
    <submittedName>
        <fullName evidence="1">Heme-binding protein</fullName>
    </submittedName>
</protein>
<dbReference type="Proteomes" id="UP001501343">
    <property type="component" value="Unassembled WGS sequence"/>
</dbReference>
<dbReference type="PANTHER" id="PTHR28255:SF1">
    <property type="entry name" value="UPF0303 PROTEIN YBR137W"/>
    <property type="match status" value="1"/>
</dbReference>
<dbReference type="InterPro" id="IPR038084">
    <property type="entry name" value="PduO/GlcC-like_sf"/>
</dbReference>
<accession>A0ABP5AMA8</accession>
<proteinExistence type="predicted"/>